<dbReference type="GO" id="GO:0016757">
    <property type="term" value="F:glycosyltransferase activity"/>
    <property type="evidence" value="ECO:0007669"/>
    <property type="project" value="UniProtKB-KW"/>
</dbReference>
<keyword evidence="2" id="KW-0808">Transferase</keyword>
<name>A0AAF0D153_ODILC</name>
<evidence type="ECO:0000259" key="3">
    <source>
        <dbReference type="Pfam" id="PF00534"/>
    </source>
</evidence>
<evidence type="ECO:0000313" key="6">
    <source>
        <dbReference type="Proteomes" id="UP000186851"/>
    </source>
</evidence>
<dbReference type="EMBL" id="CP091871">
    <property type="protein sequence ID" value="WEU39795.1"/>
    <property type="molecule type" value="Genomic_DNA"/>
</dbReference>
<evidence type="ECO:0000256" key="2">
    <source>
        <dbReference type="ARBA" id="ARBA00022679"/>
    </source>
</evidence>
<evidence type="ECO:0000259" key="4">
    <source>
        <dbReference type="Pfam" id="PF13439"/>
    </source>
</evidence>
<dbReference type="Proteomes" id="UP000186851">
    <property type="component" value="Chromosome"/>
</dbReference>
<proteinExistence type="predicted"/>
<gene>
    <name evidence="5" type="ORF">OdinLCB4_004795</name>
</gene>
<dbReference type="PANTHER" id="PTHR12526:SF629">
    <property type="entry name" value="TEICHURONIC ACID BIOSYNTHESIS GLYCOSYLTRANSFERASE TUAH-RELATED"/>
    <property type="match status" value="1"/>
</dbReference>
<dbReference type="AlphaFoldDB" id="A0AAF0D153"/>
<dbReference type="KEGG" id="oyw:OdinLCB4_004795"/>
<accession>A0AAF0D153</accession>
<evidence type="ECO:0000313" key="5">
    <source>
        <dbReference type="EMBL" id="WEU39795.1"/>
    </source>
</evidence>
<protein>
    <submittedName>
        <fullName evidence="5">Glycosyltransferase family 4 protein</fullName>
    </submittedName>
</protein>
<dbReference type="Pfam" id="PF00534">
    <property type="entry name" value="Glycos_transf_1"/>
    <property type="match status" value="1"/>
</dbReference>
<evidence type="ECO:0000256" key="1">
    <source>
        <dbReference type="ARBA" id="ARBA00022676"/>
    </source>
</evidence>
<dbReference type="CDD" id="cd03794">
    <property type="entry name" value="GT4_WbuB-like"/>
    <property type="match status" value="1"/>
</dbReference>
<reference evidence="5" key="2">
    <citation type="journal article" date="2022" name="Nat. Microbiol.">
        <title>A closed Candidatus Odinarchaeum chromosome exposes Asgard archaeal viruses.</title>
        <authorList>
            <person name="Tamarit D."/>
            <person name="Caceres E.F."/>
            <person name="Krupovic M."/>
            <person name="Nijland R."/>
            <person name="Eme L."/>
            <person name="Robinson N.P."/>
            <person name="Ettema T.J.G."/>
        </authorList>
    </citation>
    <scope>NUCLEOTIDE SEQUENCE</scope>
    <source>
        <strain evidence="5">LCB_4</strain>
    </source>
</reference>
<reference evidence="5" key="1">
    <citation type="journal article" date="2017" name="Nature">
        <title>Asgard archaea illuminate the origin of eukaryotic cellular complexity.</title>
        <authorList>
            <person name="Zaremba-Niedzwiedzka K."/>
            <person name="Caceres E.F."/>
            <person name="Saw J.H."/>
            <person name="Backstrom D."/>
            <person name="Juzokaite L."/>
            <person name="Vancaester E."/>
            <person name="Seitz K.W."/>
            <person name="Anantharaman K."/>
            <person name="Starnawski P."/>
            <person name="Kjeldsen K.U."/>
            <person name="Scott M.B."/>
            <person name="Nunoura T."/>
            <person name="Banfield J.F."/>
            <person name="Schramm A."/>
            <person name="Baker B.J."/>
            <person name="Spang A."/>
            <person name="Ettema T.J.G."/>
        </authorList>
    </citation>
    <scope>NUCLEOTIDE SEQUENCE</scope>
    <source>
        <strain evidence="5">LCB_4</strain>
    </source>
</reference>
<keyword evidence="1" id="KW-0328">Glycosyltransferase</keyword>
<dbReference type="Gene3D" id="3.40.50.2000">
    <property type="entry name" value="Glycogen Phosphorylase B"/>
    <property type="match status" value="2"/>
</dbReference>
<dbReference type="InterPro" id="IPR001296">
    <property type="entry name" value="Glyco_trans_1"/>
</dbReference>
<dbReference type="PANTHER" id="PTHR12526">
    <property type="entry name" value="GLYCOSYLTRANSFERASE"/>
    <property type="match status" value="1"/>
</dbReference>
<dbReference type="Pfam" id="PF13439">
    <property type="entry name" value="Glyco_transf_4"/>
    <property type="match status" value="1"/>
</dbReference>
<organism evidence="5 6">
    <name type="scientific">Odinarchaeota yellowstonii (strain LCB_4)</name>
    <dbReference type="NCBI Taxonomy" id="1841599"/>
    <lineage>
        <taxon>Archaea</taxon>
        <taxon>Promethearchaeati</taxon>
        <taxon>Candidatus Odinarchaeota</taxon>
        <taxon>Candidatus Odinarchaeia</taxon>
        <taxon>Candidatus Odinarchaeales</taxon>
        <taxon>Candidatus Odinarchaeaceae</taxon>
        <taxon>Candidatus Odinarchaeum</taxon>
    </lineage>
</organism>
<dbReference type="SUPFAM" id="SSF53756">
    <property type="entry name" value="UDP-Glycosyltransferase/glycogen phosphorylase"/>
    <property type="match status" value="1"/>
</dbReference>
<sequence>MRILMVLDKFFPSDIRVEKEARALLNAGNEVFLLSMGKNDLAEREDVNGVKVIRLKPAPGLLNRIKNWLHFTFLFIYPSWRRAVEKIIDENRIDVVHVHDLKMVKTCLKPALKKKIPIIADLHENFPEALKIWRSTRKFFRRLIANITSPIWRWRRLEKKVLQQVTKIITVVEEGKKHYIEDCKISEDKITVIMNTEDIEYFNRISVENKILEKYKGFFVLTYIGGIAKHRGVESLIKAMPLILNKIPKCKLLLIGFEDEKYLNTLLNMSIKLGVSENIEFIKWVNFNLVPTYIRLSNICFVPHLPSAHTNTTIPHKLFQYMVFSKPVIVSDAKPLKRIVEECQCGISVNPYNYNEVAEAVIKIYSNEKLAYEYGVNGRKAVEEKYNWSVEAKKLISLYEQLR</sequence>
<feature type="domain" description="Glycosyl transferase family 1" evidence="3">
    <location>
        <begin position="210"/>
        <end position="380"/>
    </location>
</feature>
<dbReference type="InterPro" id="IPR028098">
    <property type="entry name" value="Glyco_trans_4-like_N"/>
</dbReference>
<feature type="domain" description="Glycosyltransferase subfamily 4-like N-terminal" evidence="4">
    <location>
        <begin position="20"/>
        <end position="196"/>
    </location>
</feature>